<organism evidence="1 2">
    <name type="scientific">Artemia franciscana</name>
    <name type="common">Brine shrimp</name>
    <name type="synonym">Artemia sanfranciscana</name>
    <dbReference type="NCBI Taxonomy" id="6661"/>
    <lineage>
        <taxon>Eukaryota</taxon>
        <taxon>Metazoa</taxon>
        <taxon>Ecdysozoa</taxon>
        <taxon>Arthropoda</taxon>
        <taxon>Crustacea</taxon>
        <taxon>Branchiopoda</taxon>
        <taxon>Anostraca</taxon>
        <taxon>Artemiidae</taxon>
        <taxon>Artemia</taxon>
    </lineage>
</organism>
<evidence type="ECO:0000313" key="1">
    <source>
        <dbReference type="EMBL" id="KAK2701975.1"/>
    </source>
</evidence>
<dbReference type="PANTHER" id="PTHR33395:SF22">
    <property type="entry name" value="REVERSE TRANSCRIPTASE DOMAIN-CONTAINING PROTEIN"/>
    <property type="match status" value="1"/>
</dbReference>
<keyword evidence="2" id="KW-1185">Reference proteome</keyword>
<sequence length="281" mass="32122">MDERVKIIYIFGYAALLQTELAQKPIVVKNLPEQEGVDDETQVKQTIQNQQQLAVPAVLKKTRLGEKKSTTQNSVTRYQSLLIQLPESEIALKSQIAQMSYEKAYKHYFAMMYPNGLEQLAEKENEKKIVLEAKSAPKKFWKHINARLSSRNEIPILINKDGSTAIFPSEKAESFNPFFSSVYKPAKENQGPRQTTRATGFTPTKEELRNQLKKTTLKTYKSKGPDGIEAIWLKDCAEYLVEPLLRILQCSVDEGELPYQWLEATVVPIYKKGENLEAENY</sequence>
<proteinExistence type="predicted"/>
<gene>
    <name evidence="1" type="ORF">QYM36_019369</name>
</gene>
<evidence type="ECO:0008006" key="3">
    <source>
        <dbReference type="Google" id="ProtNLM"/>
    </source>
</evidence>
<comment type="caution">
    <text evidence="1">The sequence shown here is derived from an EMBL/GenBank/DDBJ whole genome shotgun (WGS) entry which is preliminary data.</text>
</comment>
<dbReference type="AlphaFoldDB" id="A0AA88H5B9"/>
<dbReference type="EMBL" id="JAVRJZ010001049">
    <property type="protein sequence ID" value="KAK2701975.1"/>
    <property type="molecule type" value="Genomic_DNA"/>
</dbReference>
<dbReference type="PANTHER" id="PTHR33395">
    <property type="entry name" value="TRANSCRIPTASE, PUTATIVE-RELATED-RELATED"/>
    <property type="match status" value="1"/>
</dbReference>
<protein>
    <recommendedName>
        <fullName evidence="3">Reverse transcriptase</fullName>
    </recommendedName>
</protein>
<accession>A0AA88H5B9</accession>
<name>A0AA88H5B9_ARTSF</name>
<evidence type="ECO:0000313" key="2">
    <source>
        <dbReference type="Proteomes" id="UP001187531"/>
    </source>
</evidence>
<reference evidence="1" key="1">
    <citation type="submission" date="2023-07" db="EMBL/GenBank/DDBJ databases">
        <title>Chromosome-level genome assembly of Artemia franciscana.</title>
        <authorList>
            <person name="Jo E."/>
        </authorList>
    </citation>
    <scope>NUCLEOTIDE SEQUENCE</scope>
    <source>
        <tissue evidence="1">Whole body</tissue>
    </source>
</reference>
<dbReference type="Proteomes" id="UP001187531">
    <property type="component" value="Unassembled WGS sequence"/>
</dbReference>